<comment type="caution">
    <text evidence="3">The sequence shown here is derived from an EMBL/GenBank/DDBJ whole genome shotgun (WGS) entry which is preliminary data.</text>
</comment>
<dbReference type="Pfam" id="PF11464">
    <property type="entry name" value="Rbsn"/>
    <property type="match status" value="1"/>
</dbReference>
<dbReference type="PANTHER" id="PTHR13510:SF44">
    <property type="entry name" value="RABENOSYN-5"/>
    <property type="match status" value="1"/>
</dbReference>
<protein>
    <recommendedName>
        <fullName evidence="2">Rabenosyn Rab binding domain-containing protein</fullName>
    </recommendedName>
</protein>
<dbReference type="AlphaFoldDB" id="A0AAD9MXI9"/>
<feature type="compositionally biased region" description="Basic and acidic residues" evidence="1">
    <location>
        <begin position="166"/>
        <end position="202"/>
    </location>
</feature>
<gene>
    <name evidence="3" type="ORF">NP493_2980g00000</name>
</gene>
<proteinExistence type="predicted"/>
<dbReference type="Proteomes" id="UP001209878">
    <property type="component" value="Unassembled WGS sequence"/>
</dbReference>
<reference evidence="3" key="1">
    <citation type="journal article" date="2023" name="Mol. Biol. Evol.">
        <title>Third-Generation Sequencing Reveals the Adaptive Role of the Epigenome in Three Deep-Sea Polychaetes.</title>
        <authorList>
            <person name="Perez M."/>
            <person name="Aroh O."/>
            <person name="Sun Y."/>
            <person name="Lan Y."/>
            <person name="Juniper S.K."/>
            <person name="Young C.R."/>
            <person name="Angers B."/>
            <person name="Qian P.Y."/>
        </authorList>
    </citation>
    <scope>NUCLEOTIDE SEQUENCE</scope>
    <source>
        <strain evidence="3">R07B-5</strain>
    </source>
</reference>
<dbReference type="InterPro" id="IPR052727">
    <property type="entry name" value="Rab4/Rab5_effector"/>
</dbReference>
<feature type="compositionally biased region" description="Polar residues" evidence="1">
    <location>
        <begin position="203"/>
        <end position="213"/>
    </location>
</feature>
<dbReference type="SUPFAM" id="SSF140125">
    <property type="entry name" value="Rabenosyn-5 Rab-binding domain-like"/>
    <property type="match status" value="1"/>
</dbReference>
<name>A0AAD9MXI9_RIDPI</name>
<evidence type="ECO:0000313" key="4">
    <source>
        <dbReference type="Proteomes" id="UP001209878"/>
    </source>
</evidence>
<organism evidence="3 4">
    <name type="scientific">Ridgeia piscesae</name>
    <name type="common">Tubeworm</name>
    <dbReference type="NCBI Taxonomy" id="27915"/>
    <lineage>
        <taxon>Eukaryota</taxon>
        <taxon>Metazoa</taxon>
        <taxon>Spiralia</taxon>
        <taxon>Lophotrochozoa</taxon>
        <taxon>Annelida</taxon>
        <taxon>Polychaeta</taxon>
        <taxon>Sedentaria</taxon>
        <taxon>Canalipalpata</taxon>
        <taxon>Sabellida</taxon>
        <taxon>Siboglinidae</taxon>
        <taxon>Ridgeia</taxon>
    </lineage>
</organism>
<dbReference type="InterPro" id="IPR021565">
    <property type="entry name" value="Rbsn_Rab-bd"/>
</dbReference>
<keyword evidence="4" id="KW-1185">Reference proteome</keyword>
<evidence type="ECO:0000256" key="1">
    <source>
        <dbReference type="SAM" id="MobiDB-lite"/>
    </source>
</evidence>
<dbReference type="EMBL" id="JAODUO010002965">
    <property type="protein sequence ID" value="KAK2149482.1"/>
    <property type="molecule type" value="Genomic_DNA"/>
</dbReference>
<evidence type="ECO:0000313" key="3">
    <source>
        <dbReference type="EMBL" id="KAK2149482.1"/>
    </source>
</evidence>
<evidence type="ECO:0000259" key="2">
    <source>
        <dbReference type="Pfam" id="PF11464"/>
    </source>
</evidence>
<feature type="region of interest" description="Disordered" evidence="1">
    <location>
        <begin position="166"/>
        <end position="226"/>
    </location>
</feature>
<dbReference type="InterPro" id="IPR036531">
    <property type="entry name" value="Rbsn_Rab-bd_sf"/>
</dbReference>
<sequence length="277" mass="32080">MLTQPFLPPRPSFYSGETLTINFKFHWSVQRKANLIIVSFSWPSFMWLRVAFPWQLLASGQLWPSVSAVASVQLWPGVSCGRPCQLWPSCQLSSVSAVAVRKRIATFGLTDSLAEPPSPSTVQLQRRIRLRASRFMQDHVMLLQSLPTEDEVVKLQEARRVETERRIQQERRHQVELEQRRRRERQKNEGATKEEGSRRKPQQDTVVVSSGWQPSGGIPRAAMDGSDPMVQQMEIIRGYMKQARQACKWDEVKMLEENLRQLQQEYWQQQHTADGHS</sequence>
<accession>A0AAD9MXI9</accession>
<dbReference type="Gene3D" id="4.10.860.20">
    <property type="entry name" value="Rabenosyn, Rab binding domain"/>
    <property type="match status" value="1"/>
</dbReference>
<dbReference type="PANTHER" id="PTHR13510">
    <property type="entry name" value="FYVE-FINGER-CONTAINING RAB5 EFFECTOR PROTEIN RABENOSYN-5-RELATED"/>
    <property type="match status" value="1"/>
</dbReference>
<feature type="domain" description="Rabenosyn Rab binding" evidence="2">
    <location>
        <begin position="228"/>
        <end position="269"/>
    </location>
</feature>